<gene>
    <name evidence="2" type="ORF">GCM10017584_28580</name>
</gene>
<accession>A0A9W6HB45</accession>
<feature type="transmembrane region" description="Helical" evidence="1">
    <location>
        <begin position="28"/>
        <end position="46"/>
    </location>
</feature>
<evidence type="ECO:0000313" key="3">
    <source>
        <dbReference type="Proteomes" id="UP001142372"/>
    </source>
</evidence>
<reference evidence="2" key="1">
    <citation type="journal article" date="2014" name="Int. J. Syst. Evol. Microbiol.">
        <title>Complete genome sequence of Corynebacterium casei LMG S-19264T (=DSM 44701T), isolated from a smear-ripened cheese.</title>
        <authorList>
            <consortium name="US DOE Joint Genome Institute (JGI-PGF)"/>
            <person name="Walter F."/>
            <person name="Albersmeier A."/>
            <person name="Kalinowski J."/>
            <person name="Ruckert C."/>
        </authorList>
    </citation>
    <scope>NUCLEOTIDE SEQUENCE</scope>
    <source>
        <strain evidence="2">VKM Ac-1401</strain>
    </source>
</reference>
<dbReference type="EMBL" id="BSEN01000013">
    <property type="protein sequence ID" value="GLJ77284.1"/>
    <property type="molecule type" value="Genomic_DNA"/>
</dbReference>
<evidence type="ECO:0008006" key="4">
    <source>
        <dbReference type="Google" id="ProtNLM"/>
    </source>
</evidence>
<proteinExistence type="predicted"/>
<dbReference type="Proteomes" id="UP001142372">
    <property type="component" value="Unassembled WGS sequence"/>
</dbReference>
<sequence>MSDAQPTQILTTQPAPAAKRPRRRWLRILLWILIPIVVIVAVFFIADAVLRSYAENRVAAEIEKNLPDNVQGDVAVHIGGVSVIQQYLSGTFDRVELDAPSLTVQDAPLSAKIVATGVPSDFTQPVAAVNGSLTISQTSLNKLVSIPGVTGDLALGTGTLAYDGKAELLGLPIGYKLTVKPEAAGKTVLLHPVDAKVTTGAGALDLSTLLSAITSRGPIPVCVAQYLPKGVEVNQIDIVPGTATVHLDAQNMVLDEATLRSKGSC</sequence>
<dbReference type="RefSeq" id="WP_271177925.1">
    <property type="nucleotide sequence ID" value="NZ_BAAAJO010000004.1"/>
</dbReference>
<reference evidence="2" key="2">
    <citation type="submission" date="2023-01" db="EMBL/GenBank/DDBJ databases">
        <authorList>
            <person name="Sun Q."/>
            <person name="Evtushenko L."/>
        </authorList>
    </citation>
    <scope>NUCLEOTIDE SEQUENCE</scope>
    <source>
        <strain evidence="2">VKM Ac-1401</strain>
    </source>
</reference>
<name>A0A9W6HB45_9MICO</name>
<keyword evidence="1" id="KW-1133">Transmembrane helix</keyword>
<comment type="caution">
    <text evidence="2">The sequence shown here is derived from an EMBL/GenBank/DDBJ whole genome shotgun (WGS) entry which is preliminary data.</text>
</comment>
<protein>
    <recommendedName>
        <fullName evidence="4">DUF2993 domain-containing protein</fullName>
    </recommendedName>
</protein>
<keyword evidence="1" id="KW-0472">Membrane</keyword>
<evidence type="ECO:0000256" key="1">
    <source>
        <dbReference type="SAM" id="Phobius"/>
    </source>
</evidence>
<organism evidence="2 3">
    <name type="scientific">Leifsonia poae</name>
    <dbReference type="NCBI Taxonomy" id="110933"/>
    <lineage>
        <taxon>Bacteria</taxon>
        <taxon>Bacillati</taxon>
        <taxon>Actinomycetota</taxon>
        <taxon>Actinomycetes</taxon>
        <taxon>Micrococcales</taxon>
        <taxon>Microbacteriaceae</taxon>
        <taxon>Leifsonia</taxon>
    </lineage>
</organism>
<dbReference type="Pfam" id="PF11209">
    <property type="entry name" value="LmeA"/>
    <property type="match status" value="1"/>
</dbReference>
<keyword evidence="3" id="KW-1185">Reference proteome</keyword>
<dbReference type="InterPro" id="IPR021373">
    <property type="entry name" value="DUF2993"/>
</dbReference>
<dbReference type="AlphaFoldDB" id="A0A9W6HB45"/>
<evidence type="ECO:0000313" key="2">
    <source>
        <dbReference type="EMBL" id="GLJ77284.1"/>
    </source>
</evidence>
<keyword evidence="1" id="KW-0812">Transmembrane</keyword>